<dbReference type="STRING" id="632773.BBEV_0503"/>
<accession>A0A1D7QSA4</accession>
<dbReference type="OrthoDB" id="9779910at2"/>
<organism evidence="3 4">
    <name type="scientific">Salisediminibacterium beveridgei</name>
    <dbReference type="NCBI Taxonomy" id="632773"/>
    <lineage>
        <taxon>Bacteria</taxon>
        <taxon>Bacillati</taxon>
        <taxon>Bacillota</taxon>
        <taxon>Bacilli</taxon>
        <taxon>Bacillales</taxon>
        <taxon>Bacillaceae</taxon>
        <taxon>Salisediminibacterium</taxon>
    </lineage>
</organism>
<evidence type="ECO:0000259" key="2">
    <source>
        <dbReference type="Pfam" id="PF00156"/>
    </source>
</evidence>
<dbReference type="GO" id="GO:0016757">
    <property type="term" value="F:glycosyltransferase activity"/>
    <property type="evidence" value="ECO:0007669"/>
    <property type="project" value="UniProtKB-KW"/>
</dbReference>
<dbReference type="SUPFAM" id="SSF53271">
    <property type="entry name" value="PRTase-like"/>
    <property type="match status" value="1"/>
</dbReference>
<reference evidence="3 4" key="1">
    <citation type="submission" date="2015-08" db="EMBL/GenBank/DDBJ databases">
        <title>The complete genome sequence of Bacillus beveridgei MLTeJB.</title>
        <authorList>
            <person name="Hanson T.E."/>
            <person name="Mesa C."/>
            <person name="Basesman S.M."/>
            <person name="Oremland R.S."/>
        </authorList>
    </citation>
    <scope>NUCLEOTIDE SEQUENCE [LARGE SCALE GENOMIC DNA]</scope>
    <source>
        <strain evidence="3 4">MLTeJB</strain>
    </source>
</reference>
<feature type="domain" description="Phosphoribosyltransferase" evidence="2">
    <location>
        <begin position="190"/>
        <end position="247"/>
    </location>
</feature>
<dbReference type="InterPro" id="IPR000836">
    <property type="entry name" value="PRTase_dom"/>
</dbReference>
<evidence type="ECO:0000256" key="1">
    <source>
        <dbReference type="ARBA" id="ARBA00008007"/>
    </source>
</evidence>
<dbReference type="InterPro" id="IPR051910">
    <property type="entry name" value="ComF/GntX_DNA_util-trans"/>
</dbReference>
<evidence type="ECO:0000313" key="4">
    <source>
        <dbReference type="Proteomes" id="UP000094463"/>
    </source>
</evidence>
<comment type="similarity">
    <text evidence="1">Belongs to the ComF/GntX family.</text>
</comment>
<dbReference type="CDD" id="cd06223">
    <property type="entry name" value="PRTases_typeI"/>
    <property type="match status" value="1"/>
</dbReference>
<dbReference type="Proteomes" id="UP000094463">
    <property type="component" value="Chromosome"/>
</dbReference>
<dbReference type="Gene3D" id="3.40.50.2020">
    <property type="match status" value="1"/>
</dbReference>
<dbReference type="AlphaFoldDB" id="A0A1D7QSA4"/>
<dbReference type="PANTHER" id="PTHR47505">
    <property type="entry name" value="DNA UTILIZATION PROTEIN YHGH"/>
    <property type="match status" value="1"/>
</dbReference>
<dbReference type="Pfam" id="PF00156">
    <property type="entry name" value="Pribosyltran"/>
    <property type="match status" value="1"/>
</dbReference>
<sequence>MKTCLLCHTSFSPPFGWAAFTGIGYKEPMLCHTCEGLFHRITHISCPVCGRDEEVLPHHVKQKNVWTNWQSPKLPDAACADCRQWADNPRAACVMNRSLYTYHEGMKDVMATYKYRGDATLATLFTKDLAKLARQSGADLFTTIPLAEDRLWERGFNQATLLSGALPLTLLLTRNGVTSGKQSKRTKGERLAHLENAFQLIAEPPELTGKTVCIIDDIYTTGATVRTAAKLLLAAGAKAVLSTTLIRA</sequence>
<evidence type="ECO:0000313" key="3">
    <source>
        <dbReference type="EMBL" id="AOM81896.1"/>
    </source>
</evidence>
<dbReference type="KEGG" id="bbev:BBEV_0503"/>
<gene>
    <name evidence="3" type="primary">comFC</name>
    <name evidence="3" type="ORF">BBEV_0503</name>
</gene>
<keyword evidence="3" id="KW-0808">Transferase</keyword>
<keyword evidence="3" id="KW-0328">Glycosyltransferase</keyword>
<keyword evidence="4" id="KW-1185">Reference proteome</keyword>
<name>A0A1D7QSA4_9BACI</name>
<dbReference type="InterPro" id="IPR029057">
    <property type="entry name" value="PRTase-like"/>
</dbReference>
<protein>
    <submittedName>
        <fullName evidence="3">Competence protein F-like protein, phosphoribosyltransferase domain</fullName>
    </submittedName>
</protein>
<dbReference type="EMBL" id="CP012502">
    <property type="protein sequence ID" value="AOM81896.1"/>
    <property type="molecule type" value="Genomic_DNA"/>
</dbReference>
<proteinExistence type="inferred from homology"/>
<dbReference type="PANTHER" id="PTHR47505:SF1">
    <property type="entry name" value="DNA UTILIZATION PROTEIN YHGH"/>
    <property type="match status" value="1"/>
</dbReference>